<feature type="transmembrane region" description="Helical" evidence="5">
    <location>
        <begin position="12"/>
        <end position="33"/>
    </location>
</feature>
<dbReference type="InterPro" id="IPR050598">
    <property type="entry name" value="AminoAcid_Transporter"/>
</dbReference>
<dbReference type="STRING" id="857566.A0A1E3PUY5"/>
<feature type="transmembrane region" description="Helical" evidence="5">
    <location>
        <begin position="163"/>
        <end position="182"/>
    </location>
</feature>
<dbReference type="EMBL" id="KV454406">
    <property type="protein sequence ID" value="ODQ68657.1"/>
    <property type="molecule type" value="Genomic_DNA"/>
</dbReference>
<keyword evidence="7" id="KW-1185">Reference proteome</keyword>
<evidence type="ECO:0000313" key="6">
    <source>
        <dbReference type="EMBL" id="ODQ68657.1"/>
    </source>
</evidence>
<feature type="transmembrane region" description="Helical" evidence="5">
    <location>
        <begin position="289"/>
        <end position="310"/>
    </location>
</feature>
<dbReference type="GO" id="GO:0016020">
    <property type="term" value="C:membrane"/>
    <property type="evidence" value="ECO:0007669"/>
    <property type="project" value="UniProtKB-SubCell"/>
</dbReference>
<dbReference type="PANTHER" id="PTHR11785:SF512">
    <property type="entry name" value="SOBREMESA, ISOFORM B"/>
    <property type="match status" value="1"/>
</dbReference>
<gene>
    <name evidence="6" type="ORF">NADFUDRAFT_10306</name>
</gene>
<dbReference type="OrthoDB" id="10062876at2759"/>
<feature type="non-terminal residue" evidence="6">
    <location>
        <position position="1"/>
    </location>
</feature>
<keyword evidence="2 5" id="KW-0812">Transmembrane</keyword>
<sequence length="449" mass="48309">GSLEMNKTLSWFNGVSLVVGMQIGSGIFSSPAAISIGAGSAGASLIVWILAGVLAWTGACCYVELGTMLPVNGSSQAYLSYIYGPMWSFLFSWMVVLLLKPGSAAIIAIVFGQYSQRAMIGDSTYGGFLASELMQKLLAIAGLSLITAINMMSPKSGAKSSNLFFVLKSVLIAIILCIGLYGSYFPPLSGPYTTTLSTSASLFEGTTDSFGKMAVAIYAGVWAYDGWDNVNYVAGELRHCNRDFPRIIHLAMPLVILSYLLINLSYYAVLTLDEVKQAKAIALEFTTKVLGGFAGQLVSLLIALSCVGSLNATVFTATRATFSAAQRGFLPKVFSRLNEGRANTPTNALMLNTVLTLIYVVAGAFRSLISLYGVASYTFYLMTVAGVLVLKYREPELQRSYRTWWITPIVFCGVALCLILRGIIEQPVQALVAYILMALGAGVYLVKLW</sequence>
<organism evidence="6 7">
    <name type="scientific">Nadsonia fulvescens var. elongata DSM 6958</name>
    <dbReference type="NCBI Taxonomy" id="857566"/>
    <lineage>
        <taxon>Eukaryota</taxon>
        <taxon>Fungi</taxon>
        <taxon>Dikarya</taxon>
        <taxon>Ascomycota</taxon>
        <taxon>Saccharomycotina</taxon>
        <taxon>Dipodascomycetes</taxon>
        <taxon>Dipodascales</taxon>
        <taxon>Dipodascales incertae sedis</taxon>
        <taxon>Nadsonia</taxon>
    </lineage>
</organism>
<feature type="transmembrane region" description="Helical" evidence="5">
    <location>
        <begin position="45"/>
        <end position="69"/>
    </location>
</feature>
<reference evidence="6 7" key="1">
    <citation type="journal article" date="2016" name="Proc. Natl. Acad. Sci. U.S.A.">
        <title>Comparative genomics of biotechnologically important yeasts.</title>
        <authorList>
            <person name="Riley R."/>
            <person name="Haridas S."/>
            <person name="Wolfe K.H."/>
            <person name="Lopes M.R."/>
            <person name="Hittinger C.T."/>
            <person name="Goeker M."/>
            <person name="Salamov A.A."/>
            <person name="Wisecaver J.H."/>
            <person name="Long T.M."/>
            <person name="Calvey C.H."/>
            <person name="Aerts A.L."/>
            <person name="Barry K.W."/>
            <person name="Choi C."/>
            <person name="Clum A."/>
            <person name="Coughlan A.Y."/>
            <person name="Deshpande S."/>
            <person name="Douglass A.P."/>
            <person name="Hanson S.J."/>
            <person name="Klenk H.-P."/>
            <person name="LaButti K.M."/>
            <person name="Lapidus A."/>
            <person name="Lindquist E.A."/>
            <person name="Lipzen A.M."/>
            <person name="Meier-Kolthoff J.P."/>
            <person name="Ohm R.A."/>
            <person name="Otillar R.P."/>
            <person name="Pangilinan J.L."/>
            <person name="Peng Y."/>
            <person name="Rokas A."/>
            <person name="Rosa C.A."/>
            <person name="Scheuner C."/>
            <person name="Sibirny A.A."/>
            <person name="Slot J.C."/>
            <person name="Stielow J.B."/>
            <person name="Sun H."/>
            <person name="Kurtzman C.P."/>
            <person name="Blackwell M."/>
            <person name="Grigoriev I.V."/>
            <person name="Jeffries T.W."/>
        </authorList>
    </citation>
    <scope>NUCLEOTIDE SEQUENCE [LARGE SCALE GENOMIC DNA]</scope>
    <source>
        <strain evidence="6 7">DSM 6958</strain>
    </source>
</reference>
<dbReference type="InterPro" id="IPR002293">
    <property type="entry name" value="AA/rel_permease1"/>
</dbReference>
<evidence type="ECO:0000313" key="7">
    <source>
        <dbReference type="Proteomes" id="UP000095009"/>
    </source>
</evidence>
<evidence type="ECO:0000256" key="4">
    <source>
        <dbReference type="ARBA" id="ARBA00023136"/>
    </source>
</evidence>
<dbReference type="Pfam" id="PF13520">
    <property type="entry name" value="AA_permease_2"/>
    <property type="match status" value="1"/>
</dbReference>
<feature type="transmembrane region" description="Helical" evidence="5">
    <location>
        <begin position="247"/>
        <end position="269"/>
    </location>
</feature>
<evidence type="ECO:0000256" key="5">
    <source>
        <dbReference type="SAM" id="Phobius"/>
    </source>
</evidence>
<feature type="transmembrane region" description="Helical" evidence="5">
    <location>
        <begin position="133"/>
        <end position="151"/>
    </location>
</feature>
<dbReference type="PANTHER" id="PTHR11785">
    <property type="entry name" value="AMINO ACID TRANSPORTER"/>
    <property type="match status" value="1"/>
</dbReference>
<feature type="transmembrane region" description="Helical" evidence="5">
    <location>
        <begin position="430"/>
        <end position="446"/>
    </location>
</feature>
<dbReference type="Gene3D" id="1.20.1740.10">
    <property type="entry name" value="Amino acid/polyamine transporter I"/>
    <property type="match status" value="1"/>
</dbReference>
<feature type="transmembrane region" description="Helical" evidence="5">
    <location>
        <begin position="346"/>
        <end position="365"/>
    </location>
</feature>
<dbReference type="AlphaFoldDB" id="A0A1E3PUY5"/>
<feature type="non-terminal residue" evidence="6">
    <location>
        <position position="449"/>
    </location>
</feature>
<evidence type="ECO:0000256" key="1">
    <source>
        <dbReference type="ARBA" id="ARBA00004141"/>
    </source>
</evidence>
<dbReference type="PIRSF" id="PIRSF006060">
    <property type="entry name" value="AA_transporter"/>
    <property type="match status" value="1"/>
</dbReference>
<feature type="transmembrane region" description="Helical" evidence="5">
    <location>
        <begin position="371"/>
        <end position="392"/>
    </location>
</feature>
<keyword evidence="3 5" id="KW-1133">Transmembrane helix</keyword>
<evidence type="ECO:0000256" key="2">
    <source>
        <dbReference type="ARBA" id="ARBA00022692"/>
    </source>
</evidence>
<proteinExistence type="predicted"/>
<dbReference type="GO" id="GO:0015179">
    <property type="term" value="F:L-amino acid transmembrane transporter activity"/>
    <property type="evidence" value="ECO:0007669"/>
    <property type="project" value="TreeGrafter"/>
</dbReference>
<comment type="subcellular location">
    <subcellularLocation>
        <location evidence="1">Membrane</location>
        <topology evidence="1">Multi-pass membrane protein</topology>
    </subcellularLocation>
</comment>
<name>A0A1E3PUY5_9ASCO</name>
<protein>
    <submittedName>
        <fullName evidence="6">Amino acid transporter</fullName>
    </submittedName>
</protein>
<dbReference type="Proteomes" id="UP000095009">
    <property type="component" value="Unassembled WGS sequence"/>
</dbReference>
<feature type="transmembrane region" description="Helical" evidence="5">
    <location>
        <begin position="89"/>
        <end position="112"/>
    </location>
</feature>
<dbReference type="FunFam" id="1.20.1740.10:FF:000042">
    <property type="entry name" value="Similar to amino acid transporter"/>
    <property type="match status" value="1"/>
</dbReference>
<evidence type="ECO:0000256" key="3">
    <source>
        <dbReference type="ARBA" id="ARBA00022989"/>
    </source>
</evidence>
<keyword evidence="4 5" id="KW-0472">Membrane</keyword>
<feature type="transmembrane region" description="Helical" evidence="5">
    <location>
        <begin position="404"/>
        <end position="424"/>
    </location>
</feature>
<accession>A0A1E3PUY5</accession>